<keyword evidence="2" id="KW-1185">Reference proteome</keyword>
<dbReference type="AlphaFoldDB" id="A0A183DF70"/>
<proteinExistence type="predicted"/>
<reference evidence="1 2" key="2">
    <citation type="submission" date="2018-11" db="EMBL/GenBank/DDBJ databases">
        <authorList>
            <consortium name="Pathogen Informatics"/>
        </authorList>
    </citation>
    <scope>NUCLEOTIDE SEQUENCE [LARGE SCALE GENOMIC DNA]</scope>
</reference>
<reference evidence="3" key="1">
    <citation type="submission" date="2016-06" db="UniProtKB">
        <authorList>
            <consortium name="WormBaseParasite"/>
        </authorList>
    </citation>
    <scope>IDENTIFICATION</scope>
</reference>
<dbReference type="Proteomes" id="UP000271098">
    <property type="component" value="Unassembled WGS sequence"/>
</dbReference>
<dbReference type="WBParaSite" id="GPUH_0000737001-mRNA-1">
    <property type="protein sequence ID" value="GPUH_0000737001-mRNA-1"/>
    <property type="gene ID" value="GPUH_0000737001"/>
</dbReference>
<dbReference type="EMBL" id="UYRT01018895">
    <property type="protein sequence ID" value="VDK58071.1"/>
    <property type="molecule type" value="Genomic_DNA"/>
</dbReference>
<gene>
    <name evidence="1" type="ORF">GPUH_LOCUS7360</name>
</gene>
<protein>
    <submittedName>
        <fullName evidence="3">Dirigent protein</fullName>
    </submittedName>
</protein>
<organism evidence="3">
    <name type="scientific">Gongylonema pulchrum</name>
    <dbReference type="NCBI Taxonomy" id="637853"/>
    <lineage>
        <taxon>Eukaryota</taxon>
        <taxon>Metazoa</taxon>
        <taxon>Ecdysozoa</taxon>
        <taxon>Nematoda</taxon>
        <taxon>Chromadorea</taxon>
        <taxon>Rhabditida</taxon>
        <taxon>Spirurina</taxon>
        <taxon>Spiruromorpha</taxon>
        <taxon>Spiruroidea</taxon>
        <taxon>Gongylonematidae</taxon>
        <taxon>Gongylonema</taxon>
    </lineage>
</organism>
<accession>A0A183DF70</accession>
<evidence type="ECO:0000313" key="1">
    <source>
        <dbReference type="EMBL" id="VDK58071.1"/>
    </source>
</evidence>
<evidence type="ECO:0000313" key="2">
    <source>
        <dbReference type="Proteomes" id="UP000271098"/>
    </source>
</evidence>
<sequence length="66" mass="7565">MLAGANVLNEEGHRMVTIFMSGNKVHPYPHLGDLVTLKLSETYEDELRPNGTLQKMRVETFFQVFL</sequence>
<dbReference type="OrthoDB" id="2135488at2759"/>
<name>A0A183DF70_9BILA</name>
<evidence type="ECO:0000313" key="3">
    <source>
        <dbReference type="WBParaSite" id="GPUH_0000737001-mRNA-1"/>
    </source>
</evidence>